<evidence type="ECO:0000256" key="3">
    <source>
        <dbReference type="ARBA" id="ARBA00023125"/>
    </source>
</evidence>
<dbReference type="PANTHER" id="PTHR30419">
    <property type="entry name" value="HTH-TYPE TRANSCRIPTIONAL REGULATOR YBHD"/>
    <property type="match status" value="1"/>
</dbReference>
<dbReference type="EMBL" id="JAJOZI010000074">
    <property type="protein sequence ID" value="MCD7039621.1"/>
    <property type="molecule type" value="Genomic_DNA"/>
</dbReference>
<dbReference type="InterPro" id="IPR036390">
    <property type="entry name" value="WH_DNA-bd_sf"/>
</dbReference>
<evidence type="ECO:0000256" key="2">
    <source>
        <dbReference type="ARBA" id="ARBA00023015"/>
    </source>
</evidence>
<comment type="similarity">
    <text evidence="1">Belongs to the LysR transcriptional regulatory family.</text>
</comment>
<keyword evidence="3" id="KW-0238">DNA-binding</keyword>
<dbReference type="InterPro" id="IPR005119">
    <property type="entry name" value="LysR_subst-bd"/>
</dbReference>
<dbReference type="Pfam" id="PF03466">
    <property type="entry name" value="LysR_substrate"/>
    <property type="match status" value="1"/>
</dbReference>
<dbReference type="InterPro" id="IPR050950">
    <property type="entry name" value="HTH-type_LysR_regulators"/>
</dbReference>
<sequence>MKNSIQHIQAFLAVARTGSFTKAANELHLSPSALTVQVQQLEDWLGVALLDRSPRHVSITAAGQEARGPMEKLLLDLDNIVTGSRDLAALRRGVVTIAALPSVCAGTLPPALRLFRERFAGIEVRLHDLVAHRIHAQVRSGEVDFGIGVRARLSHGLEFVPVLNDRLCAFVPVDHPLTRHRQLSLEQLADQPIILTGRDSSVREQVDALFDETRLTMNAGMEANYMSTVLALVRQGLGISVLPESAADSLEGLKRISIDHPGVNREIGLISRSGMGLSPAAQRCFDLLKEQLSDTPHFDRVNQSSIATCLG</sequence>
<dbReference type="PANTHER" id="PTHR30419:SF8">
    <property type="entry name" value="NITROGEN ASSIMILATION TRANSCRIPTIONAL ACTIVATOR-RELATED"/>
    <property type="match status" value="1"/>
</dbReference>
<dbReference type="InterPro" id="IPR000847">
    <property type="entry name" value="LysR_HTH_N"/>
</dbReference>
<evidence type="ECO:0000256" key="1">
    <source>
        <dbReference type="ARBA" id="ARBA00009437"/>
    </source>
</evidence>
<evidence type="ECO:0000259" key="5">
    <source>
        <dbReference type="PROSITE" id="PS50931"/>
    </source>
</evidence>
<dbReference type="Gene3D" id="3.40.190.290">
    <property type="match status" value="1"/>
</dbReference>
<dbReference type="RefSeq" id="WP_231808660.1">
    <property type="nucleotide sequence ID" value="NZ_JAJOZG010000063.1"/>
</dbReference>
<comment type="caution">
    <text evidence="6">The sequence shown here is derived from an EMBL/GenBank/DDBJ whole genome shotgun (WGS) entry which is preliminary data.</text>
</comment>
<dbReference type="CDD" id="cd08440">
    <property type="entry name" value="PBP2_LTTR_like_4"/>
    <property type="match status" value="1"/>
</dbReference>
<evidence type="ECO:0000313" key="6">
    <source>
        <dbReference type="EMBL" id="MCD7039621.1"/>
    </source>
</evidence>
<dbReference type="InterPro" id="IPR036388">
    <property type="entry name" value="WH-like_DNA-bd_sf"/>
</dbReference>
<dbReference type="SUPFAM" id="SSF46785">
    <property type="entry name" value="Winged helix' DNA-binding domain"/>
    <property type="match status" value="1"/>
</dbReference>
<reference evidence="6 7" key="2">
    <citation type="journal article" date="2023" name="Plant Pathol.">
        <title>Dismantling and reorganizing Pseudomonas marginalis sensu#lato.</title>
        <authorList>
            <person name="Sawada H."/>
            <person name="Fujikawa T."/>
            <person name="Satou M."/>
        </authorList>
    </citation>
    <scope>NUCLEOTIDE SEQUENCE [LARGE SCALE GENOMIC DNA]</scope>
    <source>
        <strain evidence="6 7">MAFF 311096</strain>
    </source>
</reference>
<proteinExistence type="inferred from homology"/>
<organism evidence="6 7">
    <name type="scientific">Pseudomonas petroselini</name>
    <dbReference type="NCBI Taxonomy" id="2899822"/>
    <lineage>
        <taxon>Bacteria</taxon>
        <taxon>Pseudomonadati</taxon>
        <taxon>Pseudomonadota</taxon>
        <taxon>Gammaproteobacteria</taxon>
        <taxon>Pseudomonadales</taxon>
        <taxon>Pseudomonadaceae</taxon>
        <taxon>Pseudomonas</taxon>
    </lineage>
</organism>
<name>A0ABS8QW09_9PSED</name>
<keyword evidence="4" id="KW-0804">Transcription</keyword>
<feature type="domain" description="HTH lysR-type" evidence="5">
    <location>
        <begin position="1"/>
        <end position="60"/>
    </location>
</feature>
<dbReference type="Gene3D" id="1.10.10.10">
    <property type="entry name" value="Winged helix-like DNA-binding domain superfamily/Winged helix DNA-binding domain"/>
    <property type="match status" value="1"/>
</dbReference>
<dbReference type="PROSITE" id="PS50931">
    <property type="entry name" value="HTH_LYSR"/>
    <property type="match status" value="1"/>
</dbReference>
<evidence type="ECO:0000256" key="4">
    <source>
        <dbReference type="ARBA" id="ARBA00023163"/>
    </source>
</evidence>
<gene>
    <name evidence="6" type="ORF">LRQ20_14950</name>
</gene>
<dbReference type="Proteomes" id="UP001154922">
    <property type="component" value="Unassembled WGS sequence"/>
</dbReference>
<dbReference type="PRINTS" id="PR00039">
    <property type="entry name" value="HTHLYSR"/>
</dbReference>
<keyword evidence="2" id="KW-0805">Transcription regulation</keyword>
<dbReference type="SUPFAM" id="SSF53850">
    <property type="entry name" value="Periplasmic binding protein-like II"/>
    <property type="match status" value="1"/>
</dbReference>
<evidence type="ECO:0000313" key="7">
    <source>
        <dbReference type="Proteomes" id="UP001154922"/>
    </source>
</evidence>
<protein>
    <submittedName>
        <fullName evidence="6">LysR family transcriptional regulator</fullName>
    </submittedName>
</protein>
<accession>A0ABS8QW09</accession>
<reference evidence="6 7" key="1">
    <citation type="journal article" date="2022" name="Int. J. Syst. Evol. Microbiol.">
        <title>Pseudomonas petroselini sp. nov., a pathogen causing bacterial rot of parsley in Japan.</title>
        <authorList>
            <person name="Sawada H."/>
            <person name="Fujikawa T."/>
            <person name="Osada S."/>
            <person name="Satou M."/>
        </authorList>
    </citation>
    <scope>NUCLEOTIDE SEQUENCE [LARGE SCALE GENOMIC DNA]</scope>
    <source>
        <strain evidence="6 7">MAFF 311096</strain>
    </source>
</reference>
<dbReference type="Pfam" id="PF00126">
    <property type="entry name" value="HTH_1"/>
    <property type="match status" value="1"/>
</dbReference>
<keyword evidence="7" id="KW-1185">Reference proteome</keyword>